<sequence>MAAVADCCGIDGSDLFEQVIDFRQGLLLGLAVLVPPNETPCTSSSNIGTPLDISAAF</sequence>
<reference evidence="1 2" key="1">
    <citation type="submission" date="2022-06" db="EMBL/GenBank/DDBJ databases">
        <title>New Species of the Genus Actinoplanes, ActinopZanes ferrugineus.</title>
        <authorList>
            <person name="Ding P."/>
        </authorList>
    </citation>
    <scope>NUCLEOTIDE SEQUENCE [LARGE SCALE GENOMIC DNA]</scope>
    <source>
        <strain evidence="1 2">TRM88003</strain>
    </source>
</reference>
<gene>
    <name evidence="1" type="ORF">M1L60_06375</name>
</gene>
<evidence type="ECO:0000313" key="1">
    <source>
        <dbReference type="EMBL" id="MCO8270218.1"/>
    </source>
</evidence>
<dbReference type="EMBL" id="JAMYJR010000003">
    <property type="protein sequence ID" value="MCO8270218.1"/>
    <property type="molecule type" value="Genomic_DNA"/>
</dbReference>
<name>A0ABT1DHA0_9ACTN</name>
<protein>
    <submittedName>
        <fullName evidence="1">Uncharacterized protein</fullName>
    </submittedName>
</protein>
<keyword evidence="2" id="KW-1185">Reference proteome</keyword>
<organism evidence="1 2">
    <name type="scientific">Paractinoplanes aksuensis</name>
    <dbReference type="NCBI Taxonomy" id="2939490"/>
    <lineage>
        <taxon>Bacteria</taxon>
        <taxon>Bacillati</taxon>
        <taxon>Actinomycetota</taxon>
        <taxon>Actinomycetes</taxon>
        <taxon>Micromonosporales</taxon>
        <taxon>Micromonosporaceae</taxon>
        <taxon>Paractinoplanes</taxon>
    </lineage>
</organism>
<comment type="caution">
    <text evidence="1">The sequence shown here is derived from an EMBL/GenBank/DDBJ whole genome shotgun (WGS) entry which is preliminary data.</text>
</comment>
<dbReference type="RefSeq" id="WP_253236337.1">
    <property type="nucleotide sequence ID" value="NZ_JAMYJR010000003.1"/>
</dbReference>
<proteinExistence type="predicted"/>
<accession>A0ABT1DHA0</accession>
<dbReference type="Proteomes" id="UP001523369">
    <property type="component" value="Unassembled WGS sequence"/>
</dbReference>
<evidence type="ECO:0000313" key="2">
    <source>
        <dbReference type="Proteomes" id="UP001523369"/>
    </source>
</evidence>